<name>A0A2T1LT48_9CHRO</name>
<reference evidence="1 2" key="1">
    <citation type="submission" date="2018-03" db="EMBL/GenBank/DDBJ databases">
        <title>The ancient ancestry and fast evolution of plastids.</title>
        <authorList>
            <person name="Moore K.R."/>
            <person name="Magnabosco C."/>
            <person name="Momper L."/>
            <person name="Gold D.A."/>
            <person name="Bosak T."/>
            <person name="Fournier G.P."/>
        </authorList>
    </citation>
    <scope>NUCLEOTIDE SEQUENCE [LARGE SCALE GENOMIC DNA]</scope>
    <source>
        <strain evidence="1 2">CCALA 016</strain>
    </source>
</reference>
<organism evidence="1 2">
    <name type="scientific">Aphanothece hegewaldii CCALA 016</name>
    <dbReference type="NCBI Taxonomy" id="2107694"/>
    <lineage>
        <taxon>Bacteria</taxon>
        <taxon>Bacillati</taxon>
        <taxon>Cyanobacteriota</taxon>
        <taxon>Cyanophyceae</taxon>
        <taxon>Oscillatoriophycideae</taxon>
        <taxon>Chroococcales</taxon>
        <taxon>Aphanothecaceae</taxon>
        <taxon>Aphanothece</taxon>
    </lineage>
</organism>
<dbReference type="RefSeq" id="WP_106458706.1">
    <property type="nucleotide sequence ID" value="NZ_PXOH01000030.1"/>
</dbReference>
<reference evidence="1 2" key="2">
    <citation type="submission" date="2018-03" db="EMBL/GenBank/DDBJ databases">
        <authorList>
            <person name="Keele B.F."/>
        </authorList>
    </citation>
    <scope>NUCLEOTIDE SEQUENCE [LARGE SCALE GENOMIC DNA]</scope>
    <source>
        <strain evidence="1 2">CCALA 016</strain>
    </source>
</reference>
<dbReference type="Proteomes" id="UP000239001">
    <property type="component" value="Unassembled WGS sequence"/>
</dbReference>
<dbReference type="AlphaFoldDB" id="A0A2T1LT48"/>
<evidence type="ECO:0008006" key="3">
    <source>
        <dbReference type="Google" id="ProtNLM"/>
    </source>
</evidence>
<dbReference type="InterPro" id="IPR029063">
    <property type="entry name" value="SAM-dependent_MTases_sf"/>
</dbReference>
<proteinExistence type="predicted"/>
<comment type="caution">
    <text evidence="1">The sequence shown here is derived from an EMBL/GenBank/DDBJ whole genome shotgun (WGS) entry which is preliminary data.</text>
</comment>
<gene>
    <name evidence="1" type="ORF">C7H19_20090</name>
</gene>
<accession>A0A2T1LT48</accession>
<dbReference type="EMBL" id="PXOH01000030">
    <property type="protein sequence ID" value="PSF33472.1"/>
    <property type="molecule type" value="Genomic_DNA"/>
</dbReference>
<evidence type="ECO:0000313" key="2">
    <source>
        <dbReference type="Proteomes" id="UP000239001"/>
    </source>
</evidence>
<dbReference type="Gene3D" id="3.40.50.150">
    <property type="entry name" value="Vaccinia Virus protein VP39"/>
    <property type="match status" value="1"/>
</dbReference>
<evidence type="ECO:0000313" key="1">
    <source>
        <dbReference type="EMBL" id="PSF33472.1"/>
    </source>
</evidence>
<protein>
    <recommendedName>
        <fullName evidence="3">SAM-dependent methyltransferase</fullName>
    </recommendedName>
</protein>
<dbReference type="OrthoDB" id="32195at2"/>
<sequence>MKNNIEISYLDYFPSPSWVCDYLTAKTDIQSPSLVLETSAGTGELAKNLSQTSAKIHCIELVPEFRLKLTQQGFIVVGSNFLTTPLSSYPYIVQNPPFSVQLSFIYKAYSLLTSEGKLVSLLSDAPLKYHRSVYAQFRNWCYAVNAVLQELPYGLFLNSSRSTSVQCYSLIINK</sequence>
<dbReference type="SUPFAM" id="SSF53335">
    <property type="entry name" value="S-adenosyl-L-methionine-dependent methyltransferases"/>
    <property type="match status" value="1"/>
</dbReference>
<keyword evidence="2" id="KW-1185">Reference proteome</keyword>